<reference evidence="9" key="2">
    <citation type="submission" date="2021-04" db="EMBL/GenBank/DDBJ databases">
        <authorList>
            <person name="Liu J."/>
        </authorList>
    </citation>
    <scope>NUCLEOTIDE SEQUENCE</scope>
    <source>
        <strain evidence="9">BAD-6</strain>
    </source>
</reference>
<evidence type="ECO:0000256" key="2">
    <source>
        <dbReference type="ARBA" id="ARBA00008664"/>
    </source>
</evidence>
<evidence type="ECO:0000256" key="1">
    <source>
        <dbReference type="ARBA" id="ARBA00000798"/>
    </source>
</evidence>
<dbReference type="SUPFAM" id="SSF56024">
    <property type="entry name" value="Phospholipase D/nuclease"/>
    <property type="match status" value="2"/>
</dbReference>
<accession>A0A8J7W6F3</accession>
<dbReference type="InterPro" id="IPR001736">
    <property type="entry name" value="PLipase_D/transphosphatidylase"/>
</dbReference>
<reference evidence="9" key="1">
    <citation type="submission" date="2021-04" db="EMBL/GenBank/DDBJ databases">
        <title>Sinoanaerobacter chloroacetimidivorans sp. nov., an obligate anaerobic bacterium isolated from anaerobic sludge.</title>
        <authorList>
            <person name="Bao Y."/>
        </authorList>
    </citation>
    <scope>NUCLEOTIDE SEQUENCE</scope>
    <source>
        <strain evidence="9">BAD-6</strain>
    </source>
</reference>
<dbReference type="GO" id="GO:0016042">
    <property type="term" value="P:lipid catabolic process"/>
    <property type="evidence" value="ECO:0007669"/>
    <property type="project" value="UniProtKB-KW"/>
</dbReference>
<comment type="caution">
    <text evidence="9">The sequence shown here is derived from an EMBL/GenBank/DDBJ whole genome shotgun (WGS) entry which is preliminary data.</text>
</comment>
<feature type="domain" description="PLD phosphodiesterase" evidence="8">
    <location>
        <begin position="220"/>
        <end position="246"/>
    </location>
</feature>
<keyword evidence="7" id="KW-0812">Transmembrane</keyword>
<dbReference type="RefSeq" id="WP_227020307.1">
    <property type="nucleotide sequence ID" value="NZ_JAGSND010000022.1"/>
</dbReference>
<dbReference type="PROSITE" id="PS50035">
    <property type="entry name" value="PLD"/>
    <property type="match status" value="1"/>
</dbReference>
<comment type="catalytic activity">
    <reaction evidence="1">
        <text>a 1,2-diacyl-sn-glycero-3-phosphocholine + H2O = a 1,2-diacyl-sn-glycero-3-phosphate + choline + H(+)</text>
        <dbReference type="Rhea" id="RHEA:14445"/>
        <dbReference type="ChEBI" id="CHEBI:15354"/>
        <dbReference type="ChEBI" id="CHEBI:15377"/>
        <dbReference type="ChEBI" id="CHEBI:15378"/>
        <dbReference type="ChEBI" id="CHEBI:57643"/>
        <dbReference type="ChEBI" id="CHEBI:58608"/>
        <dbReference type="EC" id="3.1.4.4"/>
    </reaction>
</comment>
<keyword evidence="10" id="KW-1185">Reference proteome</keyword>
<dbReference type="InterPro" id="IPR025202">
    <property type="entry name" value="PLD-like_dom"/>
</dbReference>
<evidence type="ECO:0000259" key="8">
    <source>
        <dbReference type="PROSITE" id="PS50035"/>
    </source>
</evidence>
<evidence type="ECO:0000256" key="7">
    <source>
        <dbReference type="SAM" id="Phobius"/>
    </source>
</evidence>
<dbReference type="PANTHER" id="PTHR43856:SF1">
    <property type="entry name" value="MITOCHONDRIAL CARDIOLIPIN HYDROLASE"/>
    <property type="match status" value="1"/>
</dbReference>
<dbReference type="GO" id="GO:0006793">
    <property type="term" value="P:phosphorus metabolic process"/>
    <property type="evidence" value="ECO:0007669"/>
    <property type="project" value="UniProtKB-ARBA"/>
</dbReference>
<evidence type="ECO:0000256" key="3">
    <source>
        <dbReference type="ARBA" id="ARBA00012027"/>
    </source>
</evidence>
<dbReference type="CDD" id="cd09130">
    <property type="entry name" value="PLDc_unchar2_2"/>
    <property type="match status" value="1"/>
</dbReference>
<evidence type="ECO:0000313" key="9">
    <source>
        <dbReference type="EMBL" id="MBR0600193.1"/>
    </source>
</evidence>
<keyword evidence="7" id="KW-1133">Transmembrane helix</keyword>
<dbReference type="Proteomes" id="UP000675664">
    <property type="component" value="Unassembled WGS sequence"/>
</dbReference>
<keyword evidence="5" id="KW-0442">Lipid degradation</keyword>
<keyword evidence="4" id="KW-0378">Hydrolase</keyword>
<organism evidence="9 10">
    <name type="scientific">Sinanaerobacter chloroacetimidivorans</name>
    <dbReference type="NCBI Taxonomy" id="2818044"/>
    <lineage>
        <taxon>Bacteria</taxon>
        <taxon>Bacillati</taxon>
        <taxon>Bacillota</taxon>
        <taxon>Clostridia</taxon>
        <taxon>Peptostreptococcales</taxon>
        <taxon>Anaerovoracaceae</taxon>
        <taxon>Sinanaerobacter</taxon>
    </lineage>
</organism>
<dbReference type="GO" id="GO:0016891">
    <property type="term" value="F:RNA endonuclease activity producing 5'-phosphomonoesters, hydrolytic mechanism"/>
    <property type="evidence" value="ECO:0007669"/>
    <property type="project" value="TreeGrafter"/>
</dbReference>
<dbReference type="EC" id="3.1.4.4" evidence="3"/>
<sequence>MIKDKFRLVLQEIQCWKVKNRRIFRILISVLLILPLLFGWMTPPPKGTSYISSPSSVSDIRLLYDLTYTKNDALIHDQNILNEQLKMIDEAKEFIVADLFLYNDYYNTEKYEFPHTTQKLTNAIIEKKKKSKDIKVYVITDEINNSYSSKMNRQFQQMEDNGIEVIITDLSKVRDSNPIYSGYYRTYIAPFGLNGSGWIQNPFGDNGPDVTIRNYLRLLNFKANHRKVLITDQSAMVSSANPHDGSAYHSNIAFQFSGEAVKSLLEAEKAVALFSGTEIKDIEYNLQSREALSETQVLILTENKIRDEILENIESAGQGNSIYIGMFYLSHREVIKQLIEASKRGASVKIILDPNKDAFGYEKSGIPNRQAAAELLKKSGNRIQIRWYHTHGEQYHAKIFAVYKDEEAVLIGGSANYTRRNLDNYNLEADLMVTVKREDPLAEDFEAYFHRIWFNQDGTYTADYTEYMDDSIFRIMIYRFQEWTGLSTF</sequence>
<dbReference type="PANTHER" id="PTHR43856">
    <property type="entry name" value="CARDIOLIPIN HYDROLASE"/>
    <property type="match status" value="1"/>
</dbReference>
<evidence type="ECO:0000313" key="10">
    <source>
        <dbReference type="Proteomes" id="UP000675664"/>
    </source>
</evidence>
<dbReference type="CDD" id="cd09129">
    <property type="entry name" value="PLDc_unchar2_1"/>
    <property type="match status" value="1"/>
</dbReference>
<name>A0A8J7W6F3_9FIRM</name>
<keyword evidence="6" id="KW-0443">Lipid metabolism</keyword>
<feature type="transmembrane region" description="Helical" evidence="7">
    <location>
        <begin position="23"/>
        <end position="41"/>
    </location>
</feature>
<dbReference type="GO" id="GO:0004630">
    <property type="term" value="F:phospholipase D activity"/>
    <property type="evidence" value="ECO:0007669"/>
    <property type="project" value="UniProtKB-EC"/>
</dbReference>
<dbReference type="Gene3D" id="3.30.870.10">
    <property type="entry name" value="Endonuclease Chain A"/>
    <property type="match status" value="2"/>
</dbReference>
<keyword evidence="7" id="KW-0472">Membrane</keyword>
<protein>
    <recommendedName>
        <fullName evidence="3">phospholipase D</fullName>
        <ecNumber evidence="3">3.1.4.4</ecNumber>
    </recommendedName>
</protein>
<evidence type="ECO:0000256" key="4">
    <source>
        <dbReference type="ARBA" id="ARBA00022801"/>
    </source>
</evidence>
<dbReference type="EMBL" id="JAGSND010000022">
    <property type="protein sequence ID" value="MBR0600193.1"/>
    <property type="molecule type" value="Genomic_DNA"/>
</dbReference>
<evidence type="ECO:0000256" key="5">
    <source>
        <dbReference type="ARBA" id="ARBA00022963"/>
    </source>
</evidence>
<evidence type="ECO:0000256" key="6">
    <source>
        <dbReference type="ARBA" id="ARBA00023098"/>
    </source>
</evidence>
<proteinExistence type="inferred from homology"/>
<comment type="similarity">
    <text evidence="2">Belongs to the phospholipase D family.</text>
</comment>
<dbReference type="InterPro" id="IPR051406">
    <property type="entry name" value="PLD_domain"/>
</dbReference>
<dbReference type="Pfam" id="PF13091">
    <property type="entry name" value="PLDc_2"/>
    <property type="match status" value="1"/>
</dbReference>
<gene>
    <name evidence="9" type="ORF">KCX82_20110</name>
</gene>
<dbReference type="AlphaFoldDB" id="A0A8J7W6F3"/>